<keyword evidence="1" id="KW-0812">Transmembrane</keyword>
<accession>A0A411ADJ5</accession>
<keyword evidence="1" id="KW-0472">Membrane</keyword>
<feature type="transmembrane region" description="Helical" evidence="1">
    <location>
        <begin position="6"/>
        <end position="29"/>
    </location>
</feature>
<proteinExistence type="predicted"/>
<evidence type="ECO:0000256" key="1">
    <source>
        <dbReference type="SAM" id="Phobius"/>
    </source>
</evidence>
<dbReference type="AlphaFoldDB" id="A0A411ADJ5"/>
<name>A0A411ADJ5_9APIC</name>
<evidence type="ECO:0000313" key="2">
    <source>
        <dbReference type="EMBL" id="QAX27107.1"/>
    </source>
</evidence>
<feature type="transmembrane region" description="Helical" evidence="1">
    <location>
        <begin position="59"/>
        <end position="81"/>
    </location>
</feature>
<dbReference type="EMBL" id="MH992228">
    <property type="protein sequence ID" value="QAX27107.1"/>
    <property type="molecule type" value="Genomic_DNA"/>
</dbReference>
<reference evidence="2" key="1">
    <citation type="submission" date="2018-09" db="EMBL/GenBank/DDBJ databases">
        <title>Comparative sequence analysis of Babesia apicoplast genomes of sheep originating from six regions.</title>
        <authorList>
            <person name="Wang X."/>
            <person name="Guan G."/>
        </authorList>
    </citation>
    <scope>NUCLEOTIDE SEQUENCE</scope>
    <source>
        <strain evidence="2">Ningxian</strain>
    </source>
</reference>
<sequence>MTDSTLLLIAIIVYSITKIIPTLELIFSLTMSLCKEIDRVYTNITTKPIVKSYICKNSFIVLQNLLLYLLSYSTIISSYIIQEYTLSTLYLNINNPTIYNFFVKTLDIYNLELLETVFKF</sequence>
<organism evidence="2">
    <name type="scientific">Babesia motasi</name>
    <dbReference type="NCBI Taxonomy" id="237580"/>
    <lineage>
        <taxon>Eukaryota</taxon>
        <taxon>Sar</taxon>
        <taxon>Alveolata</taxon>
        <taxon>Apicomplexa</taxon>
        <taxon>Aconoidasida</taxon>
        <taxon>Piroplasmida</taxon>
        <taxon>Babesiidae</taxon>
        <taxon>Babesia</taxon>
    </lineage>
</organism>
<keyword evidence="1" id="KW-1133">Transmembrane helix</keyword>
<protein>
    <submittedName>
        <fullName evidence="2">Uncharacterized protein</fullName>
    </submittedName>
</protein>